<organism evidence="2 3">
    <name type="scientific">Danaus plexippus plexippus</name>
    <dbReference type="NCBI Taxonomy" id="278856"/>
    <lineage>
        <taxon>Eukaryota</taxon>
        <taxon>Metazoa</taxon>
        <taxon>Ecdysozoa</taxon>
        <taxon>Arthropoda</taxon>
        <taxon>Hexapoda</taxon>
        <taxon>Insecta</taxon>
        <taxon>Pterygota</taxon>
        <taxon>Neoptera</taxon>
        <taxon>Endopterygota</taxon>
        <taxon>Lepidoptera</taxon>
        <taxon>Glossata</taxon>
        <taxon>Ditrysia</taxon>
        <taxon>Papilionoidea</taxon>
        <taxon>Nymphalidae</taxon>
        <taxon>Danainae</taxon>
        <taxon>Danaini</taxon>
        <taxon>Danaina</taxon>
        <taxon>Danaus</taxon>
        <taxon>Danaus</taxon>
    </lineage>
</organism>
<evidence type="ECO:0000313" key="3">
    <source>
        <dbReference type="Proteomes" id="UP000007151"/>
    </source>
</evidence>
<keyword evidence="3" id="KW-1185">Reference proteome</keyword>
<dbReference type="InParanoid" id="A0A212F1T5"/>
<sequence>MSRRGDKILHKIVSISEECSGSEEDIDFIQNEDEIEILESDESMQAKESSDSEEENLQKLSSHRKRMRILSDAESENET</sequence>
<evidence type="ECO:0000313" key="2">
    <source>
        <dbReference type="EMBL" id="OWR47705.1"/>
    </source>
</evidence>
<feature type="region of interest" description="Disordered" evidence="1">
    <location>
        <begin position="42"/>
        <end position="79"/>
    </location>
</feature>
<protein>
    <submittedName>
        <fullName evidence="2">Uncharacterized protein</fullName>
    </submittedName>
</protein>
<name>A0A212F1T5_DANPL</name>
<comment type="caution">
    <text evidence="2">The sequence shown here is derived from an EMBL/GenBank/DDBJ whole genome shotgun (WGS) entry which is preliminary data.</text>
</comment>
<feature type="non-terminal residue" evidence="2">
    <location>
        <position position="79"/>
    </location>
</feature>
<dbReference type="Proteomes" id="UP000007151">
    <property type="component" value="Unassembled WGS sequence"/>
</dbReference>
<dbReference type="KEGG" id="dpl:KGM_208179A"/>
<gene>
    <name evidence="2" type="ORF">KGM_208179A</name>
</gene>
<dbReference type="EMBL" id="AGBW02010793">
    <property type="protein sequence ID" value="OWR47705.1"/>
    <property type="molecule type" value="Genomic_DNA"/>
</dbReference>
<evidence type="ECO:0000256" key="1">
    <source>
        <dbReference type="SAM" id="MobiDB-lite"/>
    </source>
</evidence>
<proteinExistence type="predicted"/>
<reference evidence="2 3" key="1">
    <citation type="journal article" date="2011" name="Cell">
        <title>The monarch butterfly genome yields insights into long-distance migration.</title>
        <authorList>
            <person name="Zhan S."/>
            <person name="Merlin C."/>
            <person name="Boore J.L."/>
            <person name="Reppert S.M."/>
        </authorList>
    </citation>
    <scope>NUCLEOTIDE SEQUENCE [LARGE SCALE GENOMIC DNA]</scope>
    <source>
        <strain evidence="2">F-2</strain>
    </source>
</reference>
<accession>A0A212F1T5</accession>
<dbReference type="AlphaFoldDB" id="A0A212F1T5"/>